<dbReference type="Proteomes" id="UP001341840">
    <property type="component" value="Unassembled WGS sequence"/>
</dbReference>
<reference evidence="2 3" key="1">
    <citation type="journal article" date="2023" name="Plants (Basel)">
        <title>Bridging the Gap: Combining Genomics and Transcriptomics Approaches to Understand Stylosanthes scabra, an Orphan Legume from the Brazilian Caatinga.</title>
        <authorList>
            <person name="Ferreira-Neto J.R.C."/>
            <person name="da Silva M.D."/>
            <person name="Binneck E."/>
            <person name="de Melo N.F."/>
            <person name="da Silva R.H."/>
            <person name="de Melo A.L.T.M."/>
            <person name="Pandolfi V."/>
            <person name="Bustamante F.O."/>
            <person name="Brasileiro-Vidal A.C."/>
            <person name="Benko-Iseppon A.M."/>
        </authorList>
    </citation>
    <scope>NUCLEOTIDE SEQUENCE [LARGE SCALE GENOMIC DNA]</scope>
    <source>
        <tissue evidence="2">Leaves</tissue>
    </source>
</reference>
<feature type="region of interest" description="Disordered" evidence="1">
    <location>
        <begin position="83"/>
        <end position="186"/>
    </location>
</feature>
<keyword evidence="3" id="KW-1185">Reference proteome</keyword>
<organism evidence="2 3">
    <name type="scientific">Stylosanthes scabra</name>
    <dbReference type="NCBI Taxonomy" id="79078"/>
    <lineage>
        <taxon>Eukaryota</taxon>
        <taxon>Viridiplantae</taxon>
        <taxon>Streptophyta</taxon>
        <taxon>Embryophyta</taxon>
        <taxon>Tracheophyta</taxon>
        <taxon>Spermatophyta</taxon>
        <taxon>Magnoliopsida</taxon>
        <taxon>eudicotyledons</taxon>
        <taxon>Gunneridae</taxon>
        <taxon>Pentapetalae</taxon>
        <taxon>rosids</taxon>
        <taxon>fabids</taxon>
        <taxon>Fabales</taxon>
        <taxon>Fabaceae</taxon>
        <taxon>Papilionoideae</taxon>
        <taxon>50 kb inversion clade</taxon>
        <taxon>dalbergioids sensu lato</taxon>
        <taxon>Dalbergieae</taxon>
        <taxon>Pterocarpus clade</taxon>
        <taxon>Stylosanthes</taxon>
    </lineage>
</organism>
<feature type="compositionally biased region" description="Basic residues" evidence="1">
    <location>
        <begin position="131"/>
        <end position="140"/>
    </location>
</feature>
<gene>
    <name evidence="2" type="ORF">PIB30_042407</name>
</gene>
<evidence type="ECO:0000256" key="1">
    <source>
        <dbReference type="SAM" id="MobiDB-lite"/>
    </source>
</evidence>
<feature type="compositionally biased region" description="Basic and acidic residues" evidence="1">
    <location>
        <begin position="113"/>
        <end position="122"/>
    </location>
</feature>
<feature type="compositionally biased region" description="Basic and acidic residues" evidence="1">
    <location>
        <begin position="144"/>
        <end position="154"/>
    </location>
</feature>
<feature type="compositionally biased region" description="Basic and acidic residues" evidence="1">
    <location>
        <begin position="83"/>
        <end position="99"/>
    </location>
</feature>
<dbReference type="EMBL" id="JASCZI010241896">
    <property type="protein sequence ID" value="MED6208143.1"/>
    <property type="molecule type" value="Genomic_DNA"/>
</dbReference>
<sequence>MLQREPDVVSSPLTAPHSIRDSVRISGINFHVIKPRKKDNGGTPQVLLGRPFLKSGGFKLNYHDEIFTFEVRNTIEIFHFDDSSKPEKKGLHQLKTDKKKEKKKRMAKKRRKREEEDADKKNWRLKIQTAKSKKDKKKKALSTLEKRKGIRKTEGSNPKKKRKEGEKIRRNRKKKKTDKAEEEKDEARIRCSSLSELFRKFKGLKRCLRQKKGADAHLVKNNSKWK</sequence>
<protein>
    <submittedName>
        <fullName evidence="2">Uncharacterized protein</fullName>
    </submittedName>
</protein>
<proteinExistence type="predicted"/>
<name>A0ABU6YH41_9FABA</name>
<comment type="caution">
    <text evidence="2">The sequence shown here is derived from an EMBL/GenBank/DDBJ whole genome shotgun (WGS) entry which is preliminary data.</text>
</comment>
<evidence type="ECO:0000313" key="2">
    <source>
        <dbReference type="EMBL" id="MED6208143.1"/>
    </source>
</evidence>
<feature type="compositionally biased region" description="Basic residues" evidence="1">
    <location>
        <begin position="100"/>
        <end position="112"/>
    </location>
</feature>
<accession>A0ABU6YH41</accession>
<evidence type="ECO:0000313" key="3">
    <source>
        <dbReference type="Proteomes" id="UP001341840"/>
    </source>
</evidence>